<keyword evidence="1" id="KW-0596">Phosphopantetheine</keyword>
<dbReference type="InterPro" id="IPR050091">
    <property type="entry name" value="PKS_NRPS_Biosynth_Enz"/>
</dbReference>
<keyword evidence="2" id="KW-0597">Phosphoprotein</keyword>
<dbReference type="GO" id="GO:0031177">
    <property type="term" value="F:phosphopantetheine binding"/>
    <property type="evidence" value="ECO:0007669"/>
    <property type="project" value="InterPro"/>
</dbReference>
<gene>
    <name evidence="5" type="ORF">BgramDRAFT_4785</name>
</gene>
<dbReference type="AlphaFoldDB" id="B1G609"/>
<dbReference type="GO" id="GO:0004312">
    <property type="term" value="F:fatty acid synthase activity"/>
    <property type="evidence" value="ECO:0007669"/>
    <property type="project" value="TreeGrafter"/>
</dbReference>
<dbReference type="Gene3D" id="1.10.1200.10">
    <property type="entry name" value="ACP-like"/>
    <property type="match status" value="1"/>
</dbReference>
<dbReference type="Pfam" id="PF00975">
    <property type="entry name" value="Thioesterase"/>
    <property type="match status" value="1"/>
</dbReference>
<dbReference type="SUPFAM" id="SSF53474">
    <property type="entry name" value="alpha/beta-Hydrolases"/>
    <property type="match status" value="1"/>
</dbReference>
<dbReference type="SUPFAM" id="SSF47336">
    <property type="entry name" value="ACP-like"/>
    <property type="match status" value="1"/>
</dbReference>
<sequence length="750" mass="80038">MYNGNWIFRKFADISLAQLGDGAARDVLQAILGENADAVRHHPGQLAHFVVCFSLARTWMELGLQPDLLIGHSLGEHVAAVIGGVMTLADGIKAVEARGRLFDSETPRGAMLAVAASIDELRQQFVFGTNLFVAGVNGRGQTVVSGTEEAVSQVQEAMAAAGKRFSLLKTYDTPGHSPLLRSMRESFRRELERLTFSVPTIPIVSTLTGKLATDAIARVEHWLDLVEEPVMFDDALHAALDGHTAFLEVGPGAALAKLARAAAGGDWQCAVSSLSDGPDGDDETETTGFAHACAHLYSAGHAIAWSKMYGNAPEPAELPTYAFDRERFELPPATRSPVAPALYKDPSRRGTSEAEAFATEATLAAQTAQHLAPAPASQDGTQVLIALREIAASVAPDTADFADDLPLVSQGMDSLALTELRVRLHQKFGKMAPMSMLARGASLIALAGWLGASSHGSRMPDGPGPLSDAPPEVRHDVDESALVVVLREGSGPVIALVHPVGGDVLCYEALAAAWPGDPSIIAVRHPYSDPGREVKYLSIGQLASLYRSAFVRAAGRIPDLLGGWSFGGLVAQEMAVQWEAKDIDAPPLLIVDSPLHGESFVTRLERIVSEFDGEEGSRLAATLLADARFDAMLDNDFFLAEARRRAHPDTFAHLARLHAACAAALARHRVRQVRASIHYALAGRGKTEASNDKVTASLRPLTDGNIIVTVFDDDHNSIVRAPSAGRLARLLNVVASDDAQVRRMTQADVS</sequence>
<dbReference type="Gene3D" id="3.40.366.10">
    <property type="entry name" value="Malonyl-Coenzyme A Acyl Carrier Protein, domain 2"/>
    <property type="match status" value="1"/>
</dbReference>
<organism evidence="5 6">
    <name type="scientific">Paraburkholderia graminis (strain ATCC 700544 / DSM 17151 / LMG 18924 / NCIMB 13744 / C4D1M)</name>
    <dbReference type="NCBI Taxonomy" id="396598"/>
    <lineage>
        <taxon>Bacteria</taxon>
        <taxon>Pseudomonadati</taxon>
        <taxon>Pseudomonadota</taxon>
        <taxon>Betaproteobacteria</taxon>
        <taxon>Burkholderiales</taxon>
        <taxon>Burkholderiaceae</taxon>
        <taxon>Paraburkholderia</taxon>
    </lineage>
</organism>
<dbReference type="EMBL" id="ABLD01000018">
    <property type="protein sequence ID" value="EDT08363.1"/>
    <property type="molecule type" value="Genomic_DNA"/>
</dbReference>
<dbReference type="InterPro" id="IPR036736">
    <property type="entry name" value="ACP-like_sf"/>
</dbReference>
<name>B1G609_PARG4</name>
<evidence type="ECO:0000259" key="4">
    <source>
        <dbReference type="PROSITE" id="PS50075"/>
    </source>
</evidence>
<evidence type="ECO:0000256" key="3">
    <source>
        <dbReference type="ARBA" id="ARBA00022679"/>
    </source>
</evidence>
<dbReference type="InterPro" id="IPR014043">
    <property type="entry name" value="Acyl_transferase_dom"/>
</dbReference>
<dbReference type="Gene3D" id="3.40.50.1820">
    <property type="entry name" value="alpha/beta hydrolase"/>
    <property type="match status" value="1"/>
</dbReference>
<dbReference type="InterPro" id="IPR020806">
    <property type="entry name" value="PKS_PP-bd"/>
</dbReference>
<dbReference type="RefSeq" id="WP_006051357.1">
    <property type="nucleotide sequence ID" value="NZ_ABLD01000018.1"/>
</dbReference>
<dbReference type="InterPro" id="IPR029058">
    <property type="entry name" value="AB_hydrolase_fold"/>
</dbReference>
<feature type="domain" description="Carrier" evidence="4">
    <location>
        <begin position="378"/>
        <end position="454"/>
    </location>
</feature>
<dbReference type="SUPFAM" id="SSF52151">
    <property type="entry name" value="FabD/lysophospholipase-like"/>
    <property type="match status" value="1"/>
</dbReference>
<keyword evidence="6" id="KW-1185">Reference proteome</keyword>
<dbReference type="PROSITE" id="PS50075">
    <property type="entry name" value="CARRIER"/>
    <property type="match status" value="1"/>
</dbReference>
<dbReference type="SUPFAM" id="SSF55048">
    <property type="entry name" value="Probable ACP-binding domain of malonyl-CoA ACP transacylase"/>
    <property type="match status" value="1"/>
</dbReference>
<accession>B1G609</accession>
<dbReference type="InterPro" id="IPR001031">
    <property type="entry name" value="Thioesterase"/>
</dbReference>
<dbReference type="SMART" id="SM00823">
    <property type="entry name" value="PKS_PP"/>
    <property type="match status" value="1"/>
</dbReference>
<dbReference type="PANTHER" id="PTHR43775:SF37">
    <property type="entry name" value="SI:DKEY-61P9.11"/>
    <property type="match status" value="1"/>
</dbReference>
<evidence type="ECO:0000313" key="6">
    <source>
        <dbReference type="Proteomes" id="UP000005045"/>
    </source>
</evidence>
<dbReference type="InterPro" id="IPR001227">
    <property type="entry name" value="Ac_transferase_dom_sf"/>
</dbReference>
<dbReference type="InterPro" id="IPR016035">
    <property type="entry name" value="Acyl_Trfase/lysoPLipase"/>
</dbReference>
<dbReference type="GO" id="GO:0006633">
    <property type="term" value="P:fatty acid biosynthetic process"/>
    <property type="evidence" value="ECO:0007669"/>
    <property type="project" value="TreeGrafter"/>
</dbReference>
<evidence type="ECO:0000256" key="2">
    <source>
        <dbReference type="ARBA" id="ARBA00022553"/>
    </source>
</evidence>
<dbReference type="InterPro" id="IPR009081">
    <property type="entry name" value="PP-bd_ACP"/>
</dbReference>
<dbReference type="PANTHER" id="PTHR43775">
    <property type="entry name" value="FATTY ACID SYNTHASE"/>
    <property type="match status" value="1"/>
</dbReference>
<dbReference type="InterPro" id="IPR016036">
    <property type="entry name" value="Malonyl_transacylase_ACP-bd"/>
</dbReference>
<reference evidence="5 6" key="1">
    <citation type="submission" date="2008-03" db="EMBL/GenBank/DDBJ databases">
        <title>Sequencing of the draft genome and assembly of Burkholderia graminis C4D1M.</title>
        <authorList>
            <consortium name="US DOE Joint Genome Institute (JGI-PGF)"/>
            <person name="Copeland A."/>
            <person name="Lucas S."/>
            <person name="Lapidus A."/>
            <person name="Glavina del Rio T."/>
            <person name="Dalin E."/>
            <person name="Tice H."/>
            <person name="Bruce D."/>
            <person name="Goodwin L."/>
            <person name="Pitluck S."/>
            <person name="Larimer F."/>
            <person name="Land M.L."/>
            <person name="Hauser L."/>
            <person name="Tiedje J."/>
            <person name="Richardson P."/>
        </authorList>
    </citation>
    <scope>NUCLEOTIDE SEQUENCE [LARGE SCALE GENOMIC DNA]</scope>
    <source>
        <strain evidence="6">ATCC 700544 / DSM 17151 / LMG 18924 / NCIMB 13744 / C4D1M</strain>
    </source>
</reference>
<protein>
    <submittedName>
        <fullName evidence="5">Acyl transferase</fullName>
    </submittedName>
</protein>
<comment type="caution">
    <text evidence="5">The sequence shown here is derived from an EMBL/GenBank/DDBJ whole genome shotgun (WGS) entry which is preliminary data.</text>
</comment>
<dbReference type="Proteomes" id="UP000005045">
    <property type="component" value="Unassembled WGS sequence"/>
</dbReference>
<evidence type="ECO:0000256" key="1">
    <source>
        <dbReference type="ARBA" id="ARBA00022450"/>
    </source>
</evidence>
<dbReference type="Pfam" id="PF00698">
    <property type="entry name" value="Acyl_transf_1"/>
    <property type="match status" value="1"/>
</dbReference>
<dbReference type="SMART" id="SM00827">
    <property type="entry name" value="PKS_AT"/>
    <property type="match status" value="1"/>
</dbReference>
<dbReference type="Pfam" id="PF00550">
    <property type="entry name" value="PP-binding"/>
    <property type="match status" value="1"/>
</dbReference>
<evidence type="ECO:0000313" key="5">
    <source>
        <dbReference type="EMBL" id="EDT08363.1"/>
    </source>
</evidence>
<proteinExistence type="predicted"/>
<keyword evidence="3 5" id="KW-0808">Transferase</keyword>